<dbReference type="NCBIfam" id="TIGR03798">
    <property type="entry name" value="leader_Nif11"/>
    <property type="match status" value="1"/>
</dbReference>
<dbReference type="RefSeq" id="WP_073596323.1">
    <property type="nucleotide sequence ID" value="NZ_MRCE01000037.1"/>
</dbReference>
<gene>
    <name evidence="3" type="ORF">NIES2119_25595</name>
</gene>
<dbReference type="Proteomes" id="UP000185860">
    <property type="component" value="Unassembled WGS sequence"/>
</dbReference>
<evidence type="ECO:0000313" key="3">
    <source>
        <dbReference type="EMBL" id="OKH32659.1"/>
    </source>
</evidence>
<comment type="caution">
    <text evidence="3">The sequence shown here is derived from an EMBL/GenBank/DDBJ whole genome shotgun (WGS) entry which is preliminary data.</text>
</comment>
<organism evidence="3 4">
    <name type="scientific">[Phormidium ambiguum] IAM M-71</name>
    <dbReference type="NCBI Taxonomy" id="454136"/>
    <lineage>
        <taxon>Bacteria</taxon>
        <taxon>Bacillati</taxon>
        <taxon>Cyanobacteriota</taxon>
        <taxon>Cyanophyceae</taxon>
        <taxon>Oscillatoriophycideae</taxon>
        <taxon>Aerosakkonematales</taxon>
        <taxon>Aerosakkonemataceae</taxon>
        <taxon>Floridanema</taxon>
    </lineage>
</organism>
<dbReference type="OrthoDB" id="465586at2"/>
<accession>A0A1U7I8E6</accession>
<evidence type="ECO:0000256" key="1">
    <source>
        <dbReference type="SAM" id="MobiDB-lite"/>
    </source>
</evidence>
<feature type="region of interest" description="Disordered" evidence="1">
    <location>
        <begin position="83"/>
        <end position="105"/>
    </location>
</feature>
<proteinExistence type="predicted"/>
<dbReference type="Pfam" id="PF07862">
    <property type="entry name" value="Nif11"/>
    <property type="match status" value="1"/>
</dbReference>
<name>A0A1U7I8E6_9CYAN</name>
<dbReference type="AlphaFoldDB" id="A0A1U7I8E6"/>
<feature type="domain" description="Nif11" evidence="2">
    <location>
        <begin position="1"/>
        <end position="51"/>
    </location>
</feature>
<evidence type="ECO:0000313" key="4">
    <source>
        <dbReference type="Proteomes" id="UP000185860"/>
    </source>
</evidence>
<protein>
    <recommendedName>
        <fullName evidence="2">Nif11 domain-containing protein</fullName>
    </recommendedName>
</protein>
<evidence type="ECO:0000259" key="2">
    <source>
        <dbReference type="Pfam" id="PF07862"/>
    </source>
</evidence>
<feature type="compositionally biased region" description="Basic and acidic residues" evidence="1">
    <location>
        <begin position="86"/>
        <end position="97"/>
    </location>
</feature>
<dbReference type="InterPro" id="IPR022516">
    <property type="entry name" value="CHP03798_Ocin"/>
</dbReference>
<sequence>MSSATLNQFFQDISQDPTLQQQFQEASDRESLVNKMVSLGNEKGYSITSSEADEWLKSMANQSATSGELSDDQLEAVAGGMIINSWEDRKNKKEDRKNKKGFIPR</sequence>
<dbReference type="InterPro" id="IPR012903">
    <property type="entry name" value="Nif11"/>
</dbReference>
<dbReference type="EMBL" id="MRCE01000037">
    <property type="protein sequence ID" value="OKH32659.1"/>
    <property type="molecule type" value="Genomic_DNA"/>
</dbReference>
<reference evidence="3 4" key="1">
    <citation type="submission" date="2016-11" db="EMBL/GenBank/DDBJ databases">
        <title>Draft Genome Sequences of Nine Cyanobacterial Strains from Diverse Habitats.</title>
        <authorList>
            <person name="Zhu T."/>
            <person name="Hou S."/>
            <person name="Lu X."/>
            <person name="Hess W.R."/>
        </authorList>
    </citation>
    <scope>NUCLEOTIDE SEQUENCE [LARGE SCALE GENOMIC DNA]</scope>
    <source>
        <strain evidence="3 4">IAM M-71</strain>
    </source>
</reference>